<dbReference type="PANTHER" id="PTHR11851:SF134">
    <property type="entry name" value="ZINC-DEPENDENT PROTEASE"/>
    <property type="match status" value="1"/>
</dbReference>
<protein>
    <recommendedName>
        <fullName evidence="4">Coenzyme PQQ biosynthesis protein PqqF</fullName>
    </recommendedName>
</protein>
<dbReference type="EMBL" id="FLUN01000001">
    <property type="protein sequence ID" value="SBW03790.1"/>
    <property type="molecule type" value="Genomic_DNA"/>
</dbReference>
<gene>
    <name evidence="3" type="ORF">KL86CLO1_11824</name>
</gene>
<dbReference type="Pfam" id="PF00675">
    <property type="entry name" value="Peptidase_M16"/>
    <property type="match status" value="1"/>
</dbReference>
<organism evidence="3">
    <name type="scientific">uncultured Eubacteriales bacterium</name>
    <dbReference type="NCBI Taxonomy" id="172733"/>
    <lineage>
        <taxon>Bacteria</taxon>
        <taxon>Bacillati</taxon>
        <taxon>Bacillota</taxon>
        <taxon>Clostridia</taxon>
        <taxon>Eubacteriales</taxon>
        <taxon>environmental samples</taxon>
    </lineage>
</organism>
<dbReference type="AlphaFoldDB" id="A0A212JWE7"/>
<evidence type="ECO:0000313" key="3">
    <source>
        <dbReference type="EMBL" id="SBW03790.1"/>
    </source>
</evidence>
<dbReference type="InterPro" id="IPR011249">
    <property type="entry name" value="Metalloenz_LuxS/M16"/>
</dbReference>
<dbReference type="SUPFAM" id="SSF63411">
    <property type="entry name" value="LuxS/MPP-like metallohydrolase"/>
    <property type="match status" value="2"/>
</dbReference>
<dbReference type="Gene3D" id="3.30.830.10">
    <property type="entry name" value="Metalloenzyme, LuxS/M16 peptidase-like"/>
    <property type="match status" value="2"/>
</dbReference>
<feature type="domain" description="Peptidase M16 C-terminal" evidence="2">
    <location>
        <begin position="180"/>
        <end position="357"/>
    </location>
</feature>
<dbReference type="NCBIfam" id="NF047421">
    <property type="entry name" value="YfmH_fam"/>
    <property type="match status" value="1"/>
</dbReference>
<dbReference type="Pfam" id="PF05193">
    <property type="entry name" value="Peptidase_M16_C"/>
    <property type="match status" value="1"/>
</dbReference>
<accession>A0A212JWE7</accession>
<dbReference type="InterPro" id="IPR007863">
    <property type="entry name" value="Peptidase_M16_C"/>
</dbReference>
<sequence length="426" mass="47311">MVSKEYPRVGERMYHAVLENGLHVYVDAKPDFQKSYAFFATNYGGMDMKFHLNGQWHDTPAGVAHFLEHKMFDTEDGNALQDLAANGASPNAFTSFAITGYYFESTQKFYDNLKILLSFVSIPYFTQDSVNKEQGIIGQEIRMIEDDPENQVFYAMLAGLYGHHPIRTSIAGTIESISHITAEALYACHKAFYSPGNMVLCVAGDVDPEQVCALAREILPKESGGDIQRDYGEPEFPIAAKSRTALKMEVSTPIFQIGWKAERPVDGDQRLKARLVGELACEALFGNSSPLYARLYAQGLLNASFAYGYESYPGCAFLVAGGESRDPDAVSTAIAAEAIRVDREGIDETMFRRLKKAAYGNWVRGLNSFDNLCIETAQSHFAGMEYLRFPEAFDAIEKKDIEDCIRTYVTPERTALAVVSPKEAGQ</sequence>
<name>A0A212JWE7_9FIRM</name>
<dbReference type="GO" id="GO:0046872">
    <property type="term" value="F:metal ion binding"/>
    <property type="evidence" value="ECO:0007669"/>
    <property type="project" value="InterPro"/>
</dbReference>
<proteinExistence type="predicted"/>
<dbReference type="PANTHER" id="PTHR11851">
    <property type="entry name" value="METALLOPROTEASE"/>
    <property type="match status" value="1"/>
</dbReference>
<evidence type="ECO:0000259" key="1">
    <source>
        <dbReference type="Pfam" id="PF00675"/>
    </source>
</evidence>
<feature type="domain" description="Peptidase M16 N-terminal" evidence="1">
    <location>
        <begin position="57"/>
        <end position="173"/>
    </location>
</feature>
<evidence type="ECO:0000259" key="2">
    <source>
        <dbReference type="Pfam" id="PF05193"/>
    </source>
</evidence>
<dbReference type="InterPro" id="IPR050361">
    <property type="entry name" value="MPP/UQCRC_Complex"/>
</dbReference>
<reference evidence="3" key="1">
    <citation type="submission" date="2016-04" db="EMBL/GenBank/DDBJ databases">
        <authorList>
            <person name="Evans L.H."/>
            <person name="Alamgir A."/>
            <person name="Owens N."/>
            <person name="Weber N.D."/>
            <person name="Virtaneva K."/>
            <person name="Barbian K."/>
            <person name="Babar A."/>
            <person name="Rosenke K."/>
        </authorList>
    </citation>
    <scope>NUCLEOTIDE SEQUENCE</scope>
    <source>
        <strain evidence="3">86</strain>
    </source>
</reference>
<evidence type="ECO:0008006" key="4">
    <source>
        <dbReference type="Google" id="ProtNLM"/>
    </source>
</evidence>
<dbReference type="InterPro" id="IPR011765">
    <property type="entry name" value="Pept_M16_N"/>
</dbReference>